<gene>
    <name evidence="2" type="ORF">RJT34_00307</name>
</gene>
<keyword evidence="3" id="KW-1185">Reference proteome</keyword>
<protein>
    <submittedName>
        <fullName evidence="2">Uncharacterized protein</fullName>
    </submittedName>
</protein>
<evidence type="ECO:0000256" key="1">
    <source>
        <dbReference type="SAM" id="MobiDB-lite"/>
    </source>
</evidence>
<dbReference type="Proteomes" id="UP001359559">
    <property type="component" value="Unassembled WGS sequence"/>
</dbReference>
<feature type="compositionally biased region" description="Basic residues" evidence="1">
    <location>
        <begin position="78"/>
        <end position="87"/>
    </location>
</feature>
<feature type="region of interest" description="Disordered" evidence="1">
    <location>
        <begin position="27"/>
        <end position="46"/>
    </location>
</feature>
<feature type="region of interest" description="Disordered" evidence="1">
    <location>
        <begin position="77"/>
        <end position="103"/>
    </location>
</feature>
<proteinExistence type="predicted"/>
<feature type="compositionally biased region" description="Basic and acidic residues" evidence="1">
    <location>
        <begin position="88"/>
        <end position="98"/>
    </location>
</feature>
<organism evidence="2 3">
    <name type="scientific">Clitoria ternatea</name>
    <name type="common">Butterfly pea</name>
    <dbReference type="NCBI Taxonomy" id="43366"/>
    <lineage>
        <taxon>Eukaryota</taxon>
        <taxon>Viridiplantae</taxon>
        <taxon>Streptophyta</taxon>
        <taxon>Embryophyta</taxon>
        <taxon>Tracheophyta</taxon>
        <taxon>Spermatophyta</taxon>
        <taxon>Magnoliopsida</taxon>
        <taxon>eudicotyledons</taxon>
        <taxon>Gunneridae</taxon>
        <taxon>Pentapetalae</taxon>
        <taxon>rosids</taxon>
        <taxon>fabids</taxon>
        <taxon>Fabales</taxon>
        <taxon>Fabaceae</taxon>
        <taxon>Papilionoideae</taxon>
        <taxon>50 kb inversion clade</taxon>
        <taxon>NPAAA clade</taxon>
        <taxon>indigoferoid/millettioid clade</taxon>
        <taxon>Phaseoleae</taxon>
        <taxon>Clitoria</taxon>
    </lineage>
</organism>
<accession>A0AAN9KIA0</accession>
<comment type="caution">
    <text evidence="2">The sequence shown here is derived from an EMBL/GenBank/DDBJ whole genome shotgun (WGS) entry which is preliminary data.</text>
</comment>
<dbReference type="AlphaFoldDB" id="A0AAN9KIA0"/>
<evidence type="ECO:0000313" key="2">
    <source>
        <dbReference type="EMBL" id="KAK7316672.1"/>
    </source>
</evidence>
<name>A0AAN9KIA0_CLITE</name>
<reference evidence="2 3" key="1">
    <citation type="submission" date="2024-01" db="EMBL/GenBank/DDBJ databases">
        <title>The genomes of 5 underutilized Papilionoideae crops provide insights into root nodulation and disease resistance.</title>
        <authorList>
            <person name="Yuan L."/>
        </authorList>
    </citation>
    <scope>NUCLEOTIDE SEQUENCE [LARGE SCALE GENOMIC DNA]</scope>
    <source>
        <strain evidence="2">LY-2023</strain>
        <tissue evidence="2">Leaf</tissue>
    </source>
</reference>
<evidence type="ECO:0000313" key="3">
    <source>
        <dbReference type="Proteomes" id="UP001359559"/>
    </source>
</evidence>
<dbReference type="EMBL" id="JAYKXN010000001">
    <property type="protein sequence ID" value="KAK7316672.1"/>
    <property type="molecule type" value="Genomic_DNA"/>
</dbReference>
<sequence>MFLIRELLNKPNHKGNSNVVRGRAAEANRLDKREKQRKKKREKKEKSSGIIDEKFLYINYTYPPNTISFFRFGNCGEKRKKKPRRGKRCETKKKEETHRRRNRRCFTGDRSSASANFRSLLLLLRVVFLEGDIICLFVFVLDCRFVPCDFTSGIFVRI</sequence>